<name>G2H169_9ENTR</name>
<gene>
    <name evidence="1" type="ORF">Rin_00018060</name>
</gene>
<protein>
    <submittedName>
        <fullName evidence="1">Uncharacterized protein</fullName>
    </submittedName>
</protein>
<reference evidence="1 2" key="1">
    <citation type="journal article" date="2012" name="Genome Res.">
        <title>Genomic basis of endosymbiont-conferred protection against an insect parasitoid.</title>
        <authorList>
            <person name="Hansen A.K."/>
            <person name="Vorburger C."/>
            <person name="Moran N.A."/>
        </authorList>
    </citation>
    <scope>NUCLEOTIDE SEQUENCE [LARGE SCALE GENOMIC DNA]</scope>
    <source>
        <strain evidence="2">R5.15</strain>
    </source>
</reference>
<evidence type="ECO:0000313" key="2">
    <source>
        <dbReference type="Proteomes" id="UP000004116"/>
    </source>
</evidence>
<proteinExistence type="predicted"/>
<accession>G2H169</accession>
<dbReference type="AlphaFoldDB" id="G2H169"/>
<dbReference type="RefSeq" id="WP_006707450.1">
    <property type="nucleotide sequence ID" value="NZ_AGCA01000426.1"/>
</dbReference>
<evidence type="ECO:0000313" key="1">
    <source>
        <dbReference type="EMBL" id="EGY28258.1"/>
    </source>
</evidence>
<keyword evidence="2" id="KW-1185">Reference proteome</keyword>
<comment type="caution">
    <text evidence="1">The sequence shown here is derived from an EMBL/GenBank/DDBJ whole genome shotgun (WGS) entry which is preliminary data.</text>
</comment>
<dbReference type="EMBL" id="AGCA01000426">
    <property type="protein sequence ID" value="EGY28258.1"/>
    <property type="molecule type" value="Genomic_DNA"/>
</dbReference>
<sequence>MTVISDRCQRRRNLKGEGYIPTALEVAARRPEVRPMRIDLLRDSANTRSQQRGDFKGERYRSAFVFDSLIFTKGSYFKFIKVYEI</sequence>
<organism evidence="1 2">
    <name type="scientific">Candidatus Regiella insecticola 5.15</name>
    <dbReference type="NCBI Taxonomy" id="1005043"/>
    <lineage>
        <taxon>Bacteria</taxon>
        <taxon>Pseudomonadati</taxon>
        <taxon>Pseudomonadota</taxon>
        <taxon>Gammaproteobacteria</taxon>
        <taxon>Enterobacterales</taxon>
        <taxon>Enterobacteriaceae</taxon>
        <taxon>aphid secondary symbionts</taxon>
        <taxon>Candidatus Regiella</taxon>
    </lineage>
</organism>
<dbReference type="Proteomes" id="UP000004116">
    <property type="component" value="Unassembled WGS sequence"/>
</dbReference>